<proteinExistence type="predicted"/>
<dbReference type="AlphaFoldDB" id="A0AA94JMS0"/>
<dbReference type="EMBL" id="RWGX01000004">
    <property type="protein sequence ID" value="RVU87582.1"/>
    <property type="molecule type" value="Genomic_DNA"/>
</dbReference>
<protein>
    <recommendedName>
        <fullName evidence="2">HTH cro/C1-type domain-containing protein</fullName>
    </recommendedName>
</protein>
<dbReference type="InterPro" id="IPR010982">
    <property type="entry name" value="Lambda_DNA-bd_dom_sf"/>
</dbReference>
<organism evidence="3">
    <name type="scientific">Flavobacterium columnare</name>
    <dbReference type="NCBI Taxonomy" id="996"/>
    <lineage>
        <taxon>Bacteria</taxon>
        <taxon>Pseudomonadati</taxon>
        <taxon>Bacteroidota</taxon>
        <taxon>Flavobacteriia</taxon>
        <taxon>Flavobacteriales</taxon>
        <taxon>Flavobacteriaceae</taxon>
        <taxon>Flavobacterium</taxon>
    </lineage>
</organism>
<dbReference type="SUPFAM" id="SSF47413">
    <property type="entry name" value="lambda repressor-like DNA-binding domains"/>
    <property type="match status" value="1"/>
</dbReference>
<dbReference type="RefSeq" id="WP_063743858.1">
    <property type="nucleotide sequence ID" value="NZ_RWGX02000016.1"/>
</dbReference>
<sequence>MDANSIILEIKKRGLTGYKIAEETKLTEVGINKILNGTSKKPRESTLKILHNYLANKNYLDENSKVSYEHKESIEINFLKTELKTANDTIVFLKEQNDFLREQVSFYKDKHASKEYDNLVKTIDNKVDYLYETFKEKELISQLSKMKKKTKKSLL</sequence>
<accession>A0AA94JMS0</accession>
<dbReference type="PROSITE" id="PS50943">
    <property type="entry name" value="HTH_CROC1"/>
    <property type="match status" value="1"/>
</dbReference>
<reference evidence="3" key="1">
    <citation type="submission" date="2018-12" db="EMBL/GenBank/DDBJ databases">
        <title>Draft genome sequence of Flaovobacterium columnare BGFS27 isolated from channel catfish in Alabama.</title>
        <authorList>
            <person name="Cai W."/>
            <person name="Arias C."/>
        </authorList>
    </citation>
    <scope>NUCLEOTIDE SEQUENCE [LARGE SCALE GENOMIC DNA]</scope>
    <source>
        <strain evidence="3">BGFS27</strain>
    </source>
</reference>
<keyword evidence="1" id="KW-0175">Coiled coil</keyword>
<dbReference type="GO" id="GO:0003677">
    <property type="term" value="F:DNA binding"/>
    <property type="evidence" value="ECO:0007669"/>
    <property type="project" value="InterPro"/>
</dbReference>
<feature type="coiled-coil region" evidence="1">
    <location>
        <begin position="76"/>
        <end position="110"/>
    </location>
</feature>
<dbReference type="InterPro" id="IPR001387">
    <property type="entry name" value="Cro/C1-type_HTH"/>
</dbReference>
<name>A0AA94JMS0_9FLAO</name>
<gene>
    <name evidence="3" type="ORF">EJB19_04895</name>
</gene>
<evidence type="ECO:0000259" key="2">
    <source>
        <dbReference type="PROSITE" id="PS50943"/>
    </source>
</evidence>
<evidence type="ECO:0000313" key="3">
    <source>
        <dbReference type="EMBL" id="RVU87582.1"/>
    </source>
</evidence>
<comment type="caution">
    <text evidence="3">The sequence shown here is derived from an EMBL/GenBank/DDBJ whole genome shotgun (WGS) entry which is preliminary data.</text>
</comment>
<evidence type="ECO:0000256" key="1">
    <source>
        <dbReference type="SAM" id="Coils"/>
    </source>
</evidence>
<dbReference type="Gene3D" id="1.10.260.40">
    <property type="entry name" value="lambda repressor-like DNA-binding domains"/>
    <property type="match status" value="1"/>
</dbReference>
<feature type="domain" description="HTH cro/C1-type" evidence="2">
    <location>
        <begin position="6"/>
        <end position="60"/>
    </location>
</feature>